<evidence type="ECO:0000256" key="11">
    <source>
        <dbReference type="ARBA" id="ARBA00048718"/>
    </source>
</evidence>
<dbReference type="Proteomes" id="UP000747542">
    <property type="component" value="Unassembled WGS sequence"/>
</dbReference>
<accession>A0A8J5K2B8</accession>
<evidence type="ECO:0000256" key="7">
    <source>
        <dbReference type="ARBA" id="ARBA00037050"/>
    </source>
</evidence>
<dbReference type="PANTHER" id="PTHR15627:SF8">
    <property type="entry name" value="TRNA-URIDINE AMINOCARBOXYPROPYLTRANSFERASE 1"/>
    <property type="match status" value="1"/>
</dbReference>
<evidence type="ECO:0000313" key="14">
    <source>
        <dbReference type="Proteomes" id="UP000747542"/>
    </source>
</evidence>
<dbReference type="Pfam" id="PF03942">
    <property type="entry name" value="DTW"/>
    <property type="match status" value="1"/>
</dbReference>
<keyword evidence="3" id="KW-0808">Transferase</keyword>
<sequence length="286" mass="33582">MKTDAEETLTHREAMKKEEIVDLRKYSNDQIKLMKPTKNLENPFSDMKISDSSFLNDLDGRSSCCKCGKSRKYFCYTCYIPLPCIADKIPKLKLPCKIDIVKHPREIDGKSTAVHAAVIAPDDVHIYTYPDLPHYSSQENVLLVFPDKDAININDLWSHLDKKTRKSLEEPETKRIKPQIPFTRAVFIDCTWNQTRKIYNDERIKGLQCVELTNRETLFWRYQRGKPHTYLATIEAIYYFLVDIHIHVLKAKYASEYDDLLFFFKFMFEKIHSIYDSQSLKAYKGV</sequence>
<keyword evidence="4" id="KW-0949">S-adenosyl-L-methionine</keyword>
<gene>
    <name evidence="13" type="primary">DTWD1-L</name>
    <name evidence="13" type="ORF">Hamer_G022665</name>
</gene>
<evidence type="ECO:0000256" key="8">
    <source>
        <dbReference type="ARBA" id="ARBA00038290"/>
    </source>
</evidence>
<reference evidence="13" key="1">
    <citation type="journal article" date="2021" name="Sci. Adv.">
        <title>The American lobster genome reveals insights on longevity, neural, and immune adaptations.</title>
        <authorList>
            <person name="Polinski J.M."/>
            <person name="Zimin A.V."/>
            <person name="Clark K.F."/>
            <person name="Kohn A.B."/>
            <person name="Sadowski N."/>
            <person name="Timp W."/>
            <person name="Ptitsyn A."/>
            <person name="Khanna P."/>
            <person name="Romanova D.Y."/>
            <person name="Williams P."/>
            <person name="Greenwood S.J."/>
            <person name="Moroz L.L."/>
            <person name="Walt D.R."/>
            <person name="Bodnar A.G."/>
        </authorList>
    </citation>
    <scope>NUCLEOTIDE SEQUENCE</scope>
    <source>
        <strain evidence="13">GMGI-L3</strain>
    </source>
</reference>
<comment type="catalytic activity">
    <reaction evidence="11">
        <text>a uridine in tRNA + S-adenosyl-L-methionine = a 3-[(3S)-3-amino-3-carboxypropyl]uridine in tRNA + S-methyl-5'-thioadenosine + H(+)</text>
        <dbReference type="Rhea" id="RHEA:62432"/>
        <dbReference type="Rhea" id="RHEA-COMP:13339"/>
        <dbReference type="Rhea" id="RHEA-COMP:16092"/>
        <dbReference type="ChEBI" id="CHEBI:15378"/>
        <dbReference type="ChEBI" id="CHEBI:17509"/>
        <dbReference type="ChEBI" id="CHEBI:59789"/>
        <dbReference type="ChEBI" id="CHEBI:65315"/>
        <dbReference type="ChEBI" id="CHEBI:82930"/>
        <dbReference type="EC" id="2.5.1.25"/>
    </reaction>
</comment>
<evidence type="ECO:0000256" key="5">
    <source>
        <dbReference type="ARBA" id="ARBA00022694"/>
    </source>
</evidence>
<evidence type="ECO:0000256" key="1">
    <source>
        <dbReference type="ARBA" id="ARBA00004123"/>
    </source>
</evidence>
<evidence type="ECO:0000313" key="13">
    <source>
        <dbReference type="EMBL" id="KAG7169127.1"/>
    </source>
</evidence>
<evidence type="ECO:0000256" key="4">
    <source>
        <dbReference type="ARBA" id="ARBA00022691"/>
    </source>
</evidence>
<keyword evidence="5" id="KW-0819">tRNA processing</keyword>
<evidence type="ECO:0000256" key="2">
    <source>
        <dbReference type="ARBA" id="ARBA00012386"/>
    </source>
</evidence>
<dbReference type="SMART" id="SM01144">
    <property type="entry name" value="DTW"/>
    <property type="match status" value="1"/>
</dbReference>
<keyword evidence="6" id="KW-0539">Nucleus</keyword>
<dbReference type="InterPro" id="IPR005636">
    <property type="entry name" value="DTW"/>
</dbReference>
<protein>
    <recommendedName>
        <fullName evidence="9">tRNA-uridine aminocarboxypropyltransferase 1</fullName>
        <ecNumber evidence="2">2.5.1.25</ecNumber>
    </recommendedName>
    <alternativeName>
        <fullName evidence="10">DTW domain-containing protein 1</fullName>
    </alternativeName>
</protein>
<evidence type="ECO:0000256" key="10">
    <source>
        <dbReference type="ARBA" id="ARBA00042508"/>
    </source>
</evidence>
<dbReference type="GO" id="GO:0005634">
    <property type="term" value="C:nucleus"/>
    <property type="evidence" value="ECO:0007669"/>
    <property type="project" value="UniProtKB-SubCell"/>
</dbReference>
<evidence type="ECO:0000256" key="9">
    <source>
        <dbReference type="ARBA" id="ARBA00039242"/>
    </source>
</evidence>
<dbReference type="InterPro" id="IPR051521">
    <property type="entry name" value="tRNA_Mod/Golgi_Maint"/>
</dbReference>
<organism evidence="13 14">
    <name type="scientific">Homarus americanus</name>
    <name type="common">American lobster</name>
    <dbReference type="NCBI Taxonomy" id="6706"/>
    <lineage>
        <taxon>Eukaryota</taxon>
        <taxon>Metazoa</taxon>
        <taxon>Ecdysozoa</taxon>
        <taxon>Arthropoda</taxon>
        <taxon>Crustacea</taxon>
        <taxon>Multicrustacea</taxon>
        <taxon>Malacostraca</taxon>
        <taxon>Eumalacostraca</taxon>
        <taxon>Eucarida</taxon>
        <taxon>Decapoda</taxon>
        <taxon>Pleocyemata</taxon>
        <taxon>Astacidea</taxon>
        <taxon>Nephropoidea</taxon>
        <taxon>Nephropidae</taxon>
        <taxon>Homarus</taxon>
    </lineage>
</organism>
<evidence type="ECO:0000256" key="6">
    <source>
        <dbReference type="ARBA" id="ARBA00023242"/>
    </source>
</evidence>
<dbReference type="EMBL" id="JAHLQT010018361">
    <property type="protein sequence ID" value="KAG7169127.1"/>
    <property type="molecule type" value="Genomic_DNA"/>
</dbReference>
<comment type="similarity">
    <text evidence="8">Belongs to the TDD superfamily. DTWD1 family.</text>
</comment>
<dbReference type="OrthoDB" id="3173at2759"/>
<dbReference type="PANTHER" id="PTHR15627">
    <property type="entry name" value="NATURAL KILLER CELL-SPECIFIC ANTIGEN KLIP1"/>
    <property type="match status" value="1"/>
</dbReference>
<dbReference type="EC" id="2.5.1.25" evidence="2"/>
<dbReference type="GO" id="GO:0016432">
    <property type="term" value="F:tRNA-uridine aminocarboxypropyltransferase activity"/>
    <property type="evidence" value="ECO:0007669"/>
    <property type="project" value="UniProtKB-EC"/>
</dbReference>
<comment type="subcellular location">
    <subcellularLocation>
        <location evidence="1">Nucleus</location>
    </subcellularLocation>
</comment>
<dbReference type="AlphaFoldDB" id="A0A8J5K2B8"/>
<comment type="caution">
    <text evidence="13">The sequence shown here is derived from an EMBL/GenBank/DDBJ whole genome shotgun (WGS) entry which is preliminary data.</text>
</comment>
<name>A0A8J5K2B8_HOMAM</name>
<proteinExistence type="inferred from homology"/>
<evidence type="ECO:0000259" key="12">
    <source>
        <dbReference type="SMART" id="SM01144"/>
    </source>
</evidence>
<feature type="domain" description="DTW" evidence="12">
    <location>
        <begin position="71"/>
        <end position="276"/>
    </location>
</feature>
<comment type="function">
    <text evidence="7">Catalyzes the formation of 3-(3-amino-3-carboxypropyl)uridine (acp3U) at position 20 in the D-loop of several cytoplasmic tRNAs (acp3U(20)).</text>
</comment>
<keyword evidence="14" id="KW-1185">Reference proteome</keyword>
<dbReference type="GO" id="GO:0006400">
    <property type="term" value="P:tRNA modification"/>
    <property type="evidence" value="ECO:0007669"/>
    <property type="project" value="TreeGrafter"/>
</dbReference>
<evidence type="ECO:0000256" key="3">
    <source>
        <dbReference type="ARBA" id="ARBA00022679"/>
    </source>
</evidence>